<evidence type="ECO:0000313" key="1">
    <source>
        <dbReference type="EMBL" id="KKN66944.1"/>
    </source>
</evidence>
<proteinExistence type="predicted"/>
<organism evidence="1">
    <name type="scientific">marine sediment metagenome</name>
    <dbReference type="NCBI Taxonomy" id="412755"/>
    <lineage>
        <taxon>unclassified sequences</taxon>
        <taxon>metagenomes</taxon>
        <taxon>ecological metagenomes</taxon>
    </lineage>
</organism>
<protein>
    <submittedName>
        <fullName evidence="1">Uncharacterized protein</fullName>
    </submittedName>
</protein>
<reference evidence="1" key="1">
    <citation type="journal article" date="2015" name="Nature">
        <title>Complex archaea that bridge the gap between prokaryotes and eukaryotes.</title>
        <authorList>
            <person name="Spang A."/>
            <person name="Saw J.H."/>
            <person name="Jorgensen S.L."/>
            <person name="Zaremba-Niedzwiedzka K."/>
            <person name="Martijn J."/>
            <person name="Lind A.E."/>
            <person name="van Eijk R."/>
            <person name="Schleper C."/>
            <person name="Guy L."/>
            <person name="Ettema T.J."/>
        </authorList>
    </citation>
    <scope>NUCLEOTIDE SEQUENCE</scope>
</reference>
<dbReference type="EMBL" id="LAZR01000486">
    <property type="protein sequence ID" value="KKN66944.1"/>
    <property type="molecule type" value="Genomic_DNA"/>
</dbReference>
<dbReference type="AlphaFoldDB" id="A0A0F9SIQ7"/>
<gene>
    <name evidence="1" type="ORF">LCGC14_0466240</name>
</gene>
<comment type="caution">
    <text evidence="1">The sequence shown here is derived from an EMBL/GenBank/DDBJ whole genome shotgun (WGS) entry which is preliminary data.</text>
</comment>
<sequence length="101" mass="11794">MSNYTKIFERYVENLQNKVHTSNDIAPVTIIRNHLVTGYKHWEYGGKWLAFLCLDTEIPEEINASKLVHTRFITAVEHEECIGHGDDPNMALYDLYKKVQK</sequence>
<name>A0A0F9SIQ7_9ZZZZ</name>
<accession>A0A0F9SIQ7</accession>